<dbReference type="GO" id="GO:0046872">
    <property type="term" value="F:metal ion binding"/>
    <property type="evidence" value="ECO:0007669"/>
    <property type="project" value="UniProtKB-KW"/>
</dbReference>
<keyword evidence="3 4" id="KW-0067">ATP-binding</keyword>
<dbReference type="GO" id="GO:0030272">
    <property type="term" value="F:5-formyltetrahydrofolate cyclo-ligase activity"/>
    <property type="evidence" value="ECO:0007669"/>
    <property type="project" value="UniProtKB-EC"/>
</dbReference>
<accession>A0A6S6QVS2</accession>
<evidence type="ECO:0000256" key="3">
    <source>
        <dbReference type="ARBA" id="ARBA00022840"/>
    </source>
</evidence>
<dbReference type="GO" id="GO:0035999">
    <property type="term" value="P:tetrahydrofolate interconversion"/>
    <property type="evidence" value="ECO:0007669"/>
    <property type="project" value="TreeGrafter"/>
</dbReference>
<dbReference type="NCBIfam" id="TIGR02727">
    <property type="entry name" value="MTHFS_bact"/>
    <property type="match status" value="1"/>
</dbReference>
<protein>
    <recommendedName>
        <fullName evidence="4">5-formyltetrahydrofolate cyclo-ligase</fullName>
        <ecNumber evidence="4">6.3.3.2</ecNumber>
    </recommendedName>
</protein>
<keyword evidence="4" id="KW-0479">Metal-binding</keyword>
<evidence type="ECO:0000256" key="4">
    <source>
        <dbReference type="RuleBase" id="RU361279"/>
    </source>
</evidence>
<dbReference type="PIRSF" id="PIRSF006806">
    <property type="entry name" value="FTHF_cligase"/>
    <property type="match status" value="1"/>
</dbReference>
<dbReference type="Pfam" id="PF01812">
    <property type="entry name" value="5-FTHF_cyc-lig"/>
    <property type="match status" value="1"/>
</dbReference>
<proteinExistence type="inferred from homology"/>
<dbReference type="GO" id="GO:0005524">
    <property type="term" value="F:ATP binding"/>
    <property type="evidence" value="ECO:0007669"/>
    <property type="project" value="UniProtKB-KW"/>
</dbReference>
<dbReference type="PANTHER" id="PTHR23407:SF1">
    <property type="entry name" value="5-FORMYLTETRAHYDROFOLATE CYCLO-LIGASE"/>
    <property type="match status" value="1"/>
</dbReference>
<comment type="catalytic activity">
    <reaction evidence="4">
        <text>(6S)-5-formyl-5,6,7,8-tetrahydrofolate + ATP = (6R)-5,10-methenyltetrahydrofolate + ADP + phosphate</text>
        <dbReference type="Rhea" id="RHEA:10488"/>
        <dbReference type="ChEBI" id="CHEBI:30616"/>
        <dbReference type="ChEBI" id="CHEBI:43474"/>
        <dbReference type="ChEBI" id="CHEBI:57455"/>
        <dbReference type="ChEBI" id="CHEBI:57457"/>
        <dbReference type="ChEBI" id="CHEBI:456216"/>
        <dbReference type="EC" id="6.3.3.2"/>
    </reaction>
</comment>
<keyword evidence="5" id="KW-0436">Ligase</keyword>
<dbReference type="InterPro" id="IPR024185">
    <property type="entry name" value="FTHF_cligase-like_sf"/>
</dbReference>
<evidence type="ECO:0000256" key="1">
    <source>
        <dbReference type="ARBA" id="ARBA00010638"/>
    </source>
</evidence>
<evidence type="ECO:0000313" key="5">
    <source>
        <dbReference type="EMBL" id="BCJ95343.1"/>
    </source>
</evidence>
<sequence>MTKQQIRLHIKDLKEGLTLSDIENYSQQMSSVFLDSIEYKQSSRLFCYASFNQEVRTFPIIKKALADRKSVAVPKVLGDVIRFFEIHSLEELYPGKLGIPEPDKQPEAYPEAKKDNVILVPGLAFDKKGNRIGYGKGYYDKYFAEYEEVNWIKIALAYDFQVMNRVPSEERDKKINRIITQTKVIEIL</sequence>
<keyword evidence="2 4" id="KW-0547">Nucleotide-binding</keyword>
<evidence type="ECO:0000256" key="2">
    <source>
        <dbReference type="ARBA" id="ARBA00022741"/>
    </source>
</evidence>
<dbReference type="Gene3D" id="3.40.50.10420">
    <property type="entry name" value="NagB/RpiA/CoA transferase-like"/>
    <property type="match status" value="1"/>
</dbReference>
<name>A0A6S6QVS2_9FIRM</name>
<dbReference type="SUPFAM" id="SSF100950">
    <property type="entry name" value="NagB/RpiA/CoA transferase-like"/>
    <property type="match status" value="1"/>
</dbReference>
<reference evidence="5 6" key="1">
    <citation type="journal article" date="2016" name="Int. J. Syst. Evol. Microbiol.">
        <title>Descriptions of Anaerotaenia torta gen. nov., sp. nov. and Anaerocolumna cellulosilytica gen. nov., sp. nov. isolated from a methanogenic reactor of cattle waste.</title>
        <authorList>
            <person name="Uek A."/>
            <person name="Ohtaki Y."/>
            <person name="Kaku N."/>
            <person name="Ueki K."/>
        </authorList>
    </citation>
    <scope>NUCLEOTIDE SEQUENCE [LARGE SCALE GENOMIC DNA]</scope>
    <source>
        <strain evidence="5 6">SN021</strain>
    </source>
</reference>
<gene>
    <name evidence="5" type="ORF">acsn021_29120</name>
</gene>
<evidence type="ECO:0000313" key="6">
    <source>
        <dbReference type="Proteomes" id="UP000515561"/>
    </source>
</evidence>
<dbReference type="RefSeq" id="WP_184094148.1">
    <property type="nucleotide sequence ID" value="NZ_AP023367.1"/>
</dbReference>
<dbReference type="InterPro" id="IPR037171">
    <property type="entry name" value="NagB/RpiA_transferase-like"/>
</dbReference>
<dbReference type="PANTHER" id="PTHR23407">
    <property type="entry name" value="ATPASE INHIBITOR/5-FORMYLTETRAHYDROFOLATE CYCLO-LIGASE"/>
    <property type="match status" value="1"/>
</dbReference>
<comment type="similarity">
    <text evidence="1 4">Belongs to the 5-formyltetrahydrofolate cyclo-ligase family.</text>
</comment>
<dbReference type="GO" id="GO:0009396">
    <property type="term" value="P:folic acid-containing compound biosynthetic process"/>
    <property type="evidence" value="ECO:0007669"/>
    <property type="project" value="TreeGrafter"/>
</dbReference>
<dbReference type="EC" id="6.3.3.2" evidence="4"/>
<comment type="cofactor">
    <cofactor evidence="4">
        <name>Mg(2+)</name>
        <dbReference type="ChEBI" id="CHEBI:18420"/>
    </cofactor>
</comment>
<organism evidence="5 6">
    <name type="scientific">Anaerocolumna cellulosilytica</name>
    <dbReference type="NCBI Taxonomy" id="433286"/>
    <lineage>
        <taxon>Bacteria</taxon>
        <taxon>Bacillati</taxon>
        <taxon>Bacillota</taxon>
        <taxon>Clostridia</taxon>
        <taxon>Lachnospirales</taxon>
        <taxon>Lachnospiraceae</taxon>
        <taxon>Anaerocolumna</taxon>
    </lineage>
</organism>
<dbReference type="EMBL" id="AP023367">
    <property type="protein sequence ID" value="BCJ95343.1"/>
    <property type="molecule type" value="Genomic_DNA"/>
</dbReference>
<keyword evidence="6" id="KW-1185">Reference proteome</keyword>
<dbReference type="KEGG" id="acel:acsn021_29120"/>
<dbReference type="Proteomes" id="UP000515561">
    <property type="component" value="Chromosome"/>
</dbReference>
<keyword evidence="4" id="KW-0460">Magnesium</keyword>
<dbReference type="InterPro" id="IPR002698">
    <property type="entry name" value="FTHF_cligase"/>
</dbReference>
<dbReference type="AlphaFoldDB" id="A0A6S6QVS2"/>